<evidence type="ECO:0000313" key="2">
    <source>
        <dbReference type="EMBL" id="MFB9835901.1"/>
    </source>
</evidence>
<dbReference type="Proteomes" id="UP001589627">
    <property type="component" value="Unassembled WGS sequence"/>
</dbReference>
<dbReference type="InterPro" id="IPR021239">
    <property type="entry name" value="DUF2625"/>
</dbReference>
<name>A0ABV5YLF9_9ACTN</name>
<organism evidence="2 3">
    <name type="scientific">Actinoallomurus acaciae</name>
    <dbReference type="NCBI Taxonomy" id="502577"/>
    <lineage>
        <taxon>Bacteria</taxon>
        <taxon>Bacillati</taxon>
        <taxon>Actinomycetota</taxon>
        <taxon>Actinomycetes</taxon>
        <taxon>Streptosporangiales</taxon>
        <taxon>Thermomonosporaceae</taxon>
        <taxon>Actinoallomurus</taxon>
    </lineage>
</organism>
<accession>A0ABV5YLF9</accession>
<dbReference type="EMBL" id="JBHLZP010000235">
    <property type="protein sequence ID" value="MFB9835901.1"/>
    <property type="molecule type" value="Genomic_DNA"/>
</dbReference>
<evidence type="ECO:0000313" key="3">
    <source>
        <dbReference type="Proteomes" id="UP001589627"/>
    </source>
</evidence>
<keyword evidence="3" id="KW-1185">Reference proteome</keyword>
<gene>
    <name evidence="2" type="ORF">ACFFNX_27335</name>
</gene>
<dbReference type="Pfam" id="PF10946">
    <property type="entry name" value="DUF2625"/>
    <property type="match status" value="1"/>
</dbReference>
<comment type="caution">
    <text evidence="2">The sequence shown here is derived from an EMBL/GenBank/DDBJ whole genome shotgun (WGS) entry which is preliminary data.</text>
</comment>
<protein>
    <submittedName>
        <fullName evidence="2">DUF2625 family protein</fullName>
    </submittedName>
</protein>
<dbReference type="RefSeq" id="WP_378208272.1">
    <property type="nucleotide sequence ID" value="NZ_JBHLZP010000235.1"/>
</dbReference>
<evidence type="ECO:0000256" key="1">
    <source>
        <dbReference type="SAM" id="MobiDB-lite"/>
    </source>
</evidence>
<sequence>MPLEALPGDAERGTSVPAPASGTRSFLGAPVLHFGGLLLDQGRLRVYGGGGDPGRPGPAEVNRFPAGVDPAWQPLDGLVIGHDALGGRFALNCHGPATAGRAGPSGLLRAGLADVGALGIGHATWMTSASAESSA</sequence>
<feature type="region of interest" description="Disordered" evidence="1">
    <location>
        <begin position="1"/>
        <end position="21"/>
    </location>
</feature>
<proteinExistence type="predicted"/>
<reference evidence="2 3" key="1">
    <citation type="submission" date="2024-09" db="EMBL/GenBank/DDBJ databases">
        <authorList>
            <person name="Sun Q."/>
            <person name="Mori K."/>
        </authorList>
    </citation>
    <scope>NUCLEOTIDE SEQUENCE [LARGE SCALE GENOMIC DNA]</scope>
    <source>
        <strain evidence="2 3">TBRC 0563</strain>
    </source>
</reference>